<gene>
    <name evidence="2" type="ORF">WN51_08758</name>
</gene>
<dbReference type="AlphaFoldDB" id="A0A0N0BBK1"/>
<sequence>MFFTSNGELYKNLVLIVGNHIDNIGNVGCDNKNRGGYNWNFSPHEVRITIEMSSYYVRKRPPFSCSQTLHLPIAAHNVMLPSPICRRSKLNLFLLENYESYHIQNLAILLARYLWFDSILERCFVNFYLALQLLCYKYHTLVVDSSSVNIVETKYEGSGKEEGAKEEGAKEEGAKEEGAKEEGAKEEGAKEEGAQEEGAKEEEGAKAPPLQRYYSEKW</sequence>
<accession>A0A0N0BBK1</accession>
<feature type="compositionally biased region" description="Basic and acidic residues" evidence="1">
    <location>
        <begin position="155"/>
        <end position="205"/>
    </location>
</feature>
<dbReference type="EMBL" id="KQ435996">
    <property type="protein sequence ID" value="KOX67661.1"/>
    <property type="molecule type" value="Genomic_DNA"/>
</dbReference>
<evidence type="ECO:0000256" key="1">
    <source>
        <dbReference type="SAM" id="MobiDB-lite"/>
    </source>
</evidence>
<protein>
    <submittedName>
        <fullName evidence="2">Uncharacterized protein</fullName>
    </submittedName>
</protein>
<feature type="region of interest" description="Disordered" evidence="1">
    <location>
        <begin position="155"/>
        <end position="218"/>
    </location>
</feature>
<proteinExistence type="predicted"/>
<organism evidence="2 3">
    <name type="scientific">Melipona quadrifasciata</name>
    <dbReference type="NCBI Taxonomy" id="166423"/>
    <lineage>
        <taxon>Eukaryota</taxon>
        <taxon>Metazoa</taxon>
        <taxon>Ecdysozoa</taxon>
        <taxon>Arthropoda</taxon>
        <taxon>Hexapoda</taxon>
        <taxon>Insecta</taxon>
        <taxon>Pterygota</taxon>
        <taxon>Neoptera</taxon>
        <taxon>Endopterygota</taxon>
        <taxon>Hymenoptera</taxon>
        <taxon>Apocrita</taxon>
        <taxon>Aculeata</taxon>
        <taxon>Apoidea</taxon>
        <taxon>Anthophila</taxon>
        <taxon>Apidae</taxon>
        <taxon>Melipona</taxon>
    </lineage>
</organism>
<evidence type="ECO:0000313" key="3">
    <source>
        <dbReference type="Proteomes" id="UP000053105"/>
    </source>
</evidence>
<evidence type="ECO:0000313" key="2">
    <source>
        <dbReference type="EMBL" id="KOX67661.1"/>
    </source>
</evidence>
<reference evidence="2 3" key="1">
    <citation type="submission" date="2015-07" db="EMBL/GenBank/DDBJ databases">
        <title>The genome of Melipona quadrifasciata.</title>
        <authorList>
            <person name="Pan H."/>
            <person name="Kapheim K."/>
        </authorList>
    </citation>
    <scope>NUCLEOTIDE SEQUENCE [LARGE SCALE GENOMIC DNA]</scope>
    <source>
        <strain evidence="2">0111107301</strain>
        <tissue evidence="2">Whole body</tissue>
    </source>
</reference>
<name>A0A0N0BBK1_9HYME</name>
<keyword evidence="3" id="KW-1185">Reference proteome</keyword>
<dbReference type="Proteomes" id="UP000053105">
    <property type="component" value="Unassembled WGS sequence"/>
</dbReference>